<name>A0A1H3Y590_9FIRM</name>
<keyword evidence="2" id="KW-1185">Reference proteome</keyword>
<accession>A0A1H3Y590</accession>
<dbReference type="OrthoDB" id="1649230at2"/>
<proteinExistence type="predicted"/>
<protein>
    <recommendedName>
        <fullName evidence="3">DUF3168 domain-containing protein</fullName>
    </recommendedName>
</protein>
<gene>
    <name evidence="1" type="ORF">SAMN04515656_10343</name>
</gene>
<sequence length="132" mass="14760">MLGLADIRDWIKTLDTGAENYYIGRLDAKKDKSIGVYSLNNTSAAAIALGGDETTKTAVKGVSILIHWNKNARETETAAFGVFEKMMFKSNFDIKDTHVNYVRLLSAEPIDVGNGADLVYERVIQAEFYYER</sequence>
<dbReference type="RefSeq" id="WP_090304695.1">
    <property type="nucleotide sequence ID" value="NZ_FNRK01000003.1"/>
</dbReference>
<dbReference type="STRING" id="81409.SAMN04515656_10343"/>
<evidence type="ECO:0000313" key="1">
    <source>
        <dbReference type="EMBL" id="SEA06008.1"/>
    </source>
</evidence>
<evidence type="ECO:0008006" key="3">
    <source>
        <dbReference type="Google" id="ProtNLM"/>
    </source>
</evidence>
<evidence type="ECO:0000313" key="2">
    <source>
        <dbReference type="Proteomes" id="UP000199394"/>
    </source>
</evidence>
<organism evidence="1 2">
    <name type="scientific">Eubacterium aggregans</name>
    <dbReference type="NCBI Taxonomy" id="81409"/>
    <lineage>
        <taxon>Bacteria</taxon>
        <taxon>Bacillati</taxon>
        <taxon>Bacillota</taxon>
        <taxon>Clostridia</taxon>
        <taxon>Eubacteriales</taxon>
        <taxon>Eubacteriaceae</taxon>
        <taxon>Eubacterium</taxon>
    </lineage>
</organism>
<reference evidence="1 2" key="1">
    <citation type="submission" date="2016-10" db="EMBL/GenBank/DDBJ databases">
        <authorList>
            <person name="de Groot N.N."/>
        </authorList>
    </citation>
    <scope>NUCLEOTIDE SEQUENCE [LARGE SCALE GENOMIC DNA]</scope>
    <source>
        <strain evidence="1 2">SR12</strain>
    </source>
</reference>
<dbReference type="AlphaFoldDB" id="A0A1H3Y590"/>
<dbReference type="EMBL" id="FNRK01000003">
    <property type="protein sequence ID" value="SEA06008.1"/>
    <property type="molecule type" value="Genomic_DNA"/>
</dbReference>
<dbReference type="Proteomes" id="UP000199394">
    <property type="component" value="Unassembled WGS sequence"/>
</dbReference>